<reference evidence="5" key="1">
    <citation type="journal article" date="2019" name="Int. J. Syst. Evol. Microbiol.">
        <title>The Global Catalogue of Microorganisms (GCM) 10K type strain sequencing project: providing services to taxonomists for standard genome sequencing and annotation.</title>
        <authorList>
            <consortium name="The Broad Institute Genomics Platform"/>
            <consortium name="The Broad Institute Genome Sequencing Center for Infectious Disease"/>
            <person name="Wu L."/>
            <person name="Ma J."/>
        </authorList>
    </citation>
    <scope>NUCLEOTIDE SEQUENCE [LARGE SCALE GENOMIC DNA]</scope>
    <source>
        <strain evidence="5">JCM 17841</strain>
    </source>
</reference>
<protein>
    <recommendedName>
        <fullName evidence="6">Tetratricopeptide repeat protein</fullName>
    </recommendedName>
</protein>
<evidence type="ECO:0000256" key="1">
    <source>
        <dbReference type="ARBA" id="ARBA00022737"/>
    </source>
</evidence>
<evidence type="ECO:0008006" key="6">
    <source>
        <dbReference type="Google" id="ProtNLM"/>
    </source>
</evidence>
<sequence length="177" mass="20465">MHSGSAIDTSKSYIYGTAKNYKTLEKADLIFMRAYAKHTIQNDTGATKDYNEAIRIRKKPDSWDYTYRGQLMLKLDNRAEAYEDFNQSLVINPADTQARNLRYHMLVDDRRFDEALSDARVLQRTFPNDTTALLMLGNCLDDTSKKDSACIVWSRAVELGSHLALFNKNLLCRYRNY</sequence>
<gene>
    <name evidence="4" type="ORF">GCM10023172_37720</name>
</gene>
<evidence type="ECO:0000256" key="3">
    <source>
        <dbReference type="PROSITE-ProRule" id="PRU00339"/>
    </source>
</evidence>
<dbReference type="Proteomes" id="UP001501243">
    <property type="component" value="Unassembled WGS sequence"/>
</dbReference>
<dbReference type="PANTHER" id="PTHR44858">
    <property type="entry name" value="TETRATRICOPEPTIDE REPEAT PROTEIN 6"/>
    <property type="match status" value="1"/>
</dbReference>
<name>A0ABP8QP63_9BACT</name>
<dbReference type="SMART" id="SM00028">
    <property type="entry name" value="TPR"/>
    <property type="match status" value="3"/>
</dbReference>
<accession>A0ABP8QP63</accession>
<dbReference type="InterPro" id="IPR050498">
    <property type="entry name" value="Ycf3"/>
</dbReference>
<dbReference type="RefSeq" id="WP_208132652.1">
    <property type="nucleotide sequence ID" value="NZ_BAABGQ010000011.1"/>
</dbReference>
<keyword evidence="1" id="KW-0677">Repeat</keyword>
<proteinExistence type="predicted"/>
<dbReference type="PROSITE" id="PS50005">
    <property type="entry name" value="TPR"/>
    <property type="match status" value="1"/>
</dbReference>
<evidence type="ECO:0000256" key="2">
    <source>
        <dbReference type="ARBA" id="ARBA00022803"/>
    </source>
</evidence>
<evidence type="ECO:0000313" key="4">
    <source>
        <dbReference type="EMBL" id="GAA4507308.1"/>
    </source>
</evidence>
<keyword evidence="5" id="KW-1185">Reference proteome</keyword>
<dbReference type="EMBL" id="BAABGQ010000011">
    <property type="protein sequence ID" value="GAA4507308.1"/>
    <property type="molecule type" value="Genomic_DNA"/>
</dbReference>
<organism evidence="4 5">
    <name type="scientific">Hymenobacter ginsengisoli</name>
    <dbReference type="NCBI Taxonomy" id="1051626"/>
    <lineage>
        <taxon>Bacteria</taxon>
        <taxon>Pseudomonadati</taxon>
        <taxon>Bacteroidota</taxon>
        <taxon>Cytophagia</taxon>
        <taxon>Cytophagales</taxon>
        <taxon>Hymenobacteraceae</taxon>
        <taxon>Hymenobacter</taxon>
    </lineage>
</organism>
<comment type="caution">
    <text evidence="4">The sequence shown here is derived from an EMBL/GenBank/DDBJ whole genome shotgun (WGS) entry which is preliminary data.</text>
</comment>
<keyword evidence="2 3" id="KW-0802">TPR repeat</keyword>
<dbReference type="SUPFAM" id="SSF48452">
    <property type="entry name" value="TPR-like"/>
    <property type="match status" value="1"/>
</dbReference>
<dbReference type="Gene3D" id="1.25.40.10">
    <property type="entry name" value="Tetratricopeptide repeat domain"/>
    <property type="match status" value="1"/>
</dbReference>
<dbReference type="InterPro" id="IPR011990">
    <property type="entry name" value="TPR-like_helical_dom_sf"/>
</dbReference>
<dbReference type="PANTHER" id="PTHR44858:SF1">
    <property type="entry name" value="UDP-N-ACETYLGLUCOSAMINE--PEPTIDE N-ACETYLGLUCOSAMINYLTRANSFERASE SPINDLY-RELATED"/>
    <property type="match status" value="1"/>
</dbReference>
<evidence type="ECO:0000313" key="5">
    <source>
        <dbReference type="Proteomes" id="UP001501243"/>
    </source>
</evidence>
<dbReference type="InterPro" id="IPR019734">
    <property type="entry name" value="TPR_rpt"/>
</dbReference>
<feature type="repeat" description="TPR" evidence="3">
    <location>
        <begin position="62"/>
        <end position="95"/>
    </location>
</feature>